<dbReference type="Pfam" id="PF00881">
    <property type="entry name" value="Nitroreductase"/>
    <property type="match status" value="1"/>
</dbReference>
<dbReference type="PANTHER" id="PTHR43673:SF2">
    <property type="entry name" value="NITROREDUCTASE"/>
    <property type="match status" value="1"/>
</dbReference>
<comment type="similarity">
    <text evidence="2">Belongs to the nitroreductase family.</text>
</comment>
<dbReference type="InterPro" id="IPR000415">
    <property type="entry name" value="Nitroreductase-like"/>
</dbReference>
<keyword evidence="4" id="KW-0288">FMN</keyword>
<dbReference type="InterPro" id="IPR029479">
    <property type="entry name" value="Nitroreductase"/>
</dbReference>
<evidence type="ECO:0000256" key="2">
    <source>
        <dbReference type="ARBA" id="ARBA00007118"/>
    </source>
</evidence>
<dbReference type="Proteomes" id="UP000216752">
    <property type="component" value="Chromosome"/>
</dbReference>
<protein>
    <recommendedName>
        <fullName evidence="6">Nitroreductase domain-containing protein</fullName>
    </recommendedName>
</protein>
<organism evidence="7 8">
    <name type="scientific">Sporomusa silvacetica DSM 10669</name>
    <dbReference type="NCBI Taxonomy" id="1123289"/>
    <lineage>
        <taxon>Bacteria</taxon>
        <taxon>Bacillati</taxon>
        <taxon>Bacillota</taxon>
        <taxon>Negativicutes</taxon>
        <taxon>Selenomonadales</taxon>
        <taxon>Sporomusaceae</taxon>
        <taxon>Sporomusa</taxon>
    </lineage>
</organism>
<keyword evidence="3" id="KW-0285">Flavoprotein</keyword>
<keyword evidence="5" id="KW-0560">Oxidoreductase</keyword>
<evidence type="ECO:0000313" key="7">
    <source>
        <dbReference type="EMBL" id="XFO64031.1"/>
    </source>
</evidence>
<gene>
    <name evidence="7" type="ORF">SPSIL_001200</name>
</gene>
<dbReference type="PANTHER" id="PTHR43673">
    <property type="entry name" value="NAD(P)H NITROREDUCTASE YDGI-RELATED"/>
    <property type="match status" value="1"/>
</dbReference>
<keyword evidence="8" id="KW-1185">Reference proteome</keyword>
<proteinExistence type="inferred from homology"/>
<feature type="domain" description="Nitroreductase" evidence="6">
    <location>
        <begin position="10"/>
        <end position="156"/>
    </location>
</feature>
<dbReference type="EMBL" id="CP155573">
    <property type="protein sequence ID" value="XFO64031.1"/>
    <property type="molecule type" value="Genomic_DNA"/>
</dbReference>
<sequence>MEFEQVLYLRRTARKYQATQIQESDLQKILDAAQTAPLAAGDDKTTHITVVQEPTLLNRIREVTQVTSRKTGNLFDPFYGAPTIIFLSATDLSEDCIEYANMGCVIENMILQATALNLGSTYIWGCLGKLRDNIELIQKMNIPAQYKILSALAIGYPTTPLEKREKKDKISVNRI</sequence>
<evidence type="ECO:0000256" key="4">
    <source>
        <dbReference type="ARBA" id="ARBA00022643"/>
    </source>
</evidence>
<evidence type="ECO:0000256" key="3">
    <source>
        <dbReference type="ARBA" id="ARBA00022630"/>
    </source>
</evidence>
<evidence type="ECO:0000259" key="6">
    <source>
        <dbReference type="Pfam" id="PF00881"/>
    </source>
</evidence>
<evidence type="ECO:0000256" key="5">
    <source>
        <dbReference type="ARBA" id="ARBA00023002"/>
    </source>
</evidence>
<name>A0ABZ3IEJ1_9FIRM</name>
<accession>A0ABZ3IEJ1</accession>
<evidence type="ECO:0000256" key="1">
    <source>
        <dbReference type="ARBA" id="ARBA00001917"/>
    </source>
</evidence>
<dbReference type="Gene3D" id="3.40.109.10">
    <property type="entry name" value="NADH Oxidase"/>
    <property type="match status" value="1"/>
</dbReference>
<comment type="cofactor">
    <cofactor evidence="1">
        <name>FMN</name>
        <dbReference type="ChEBI" id="CHEBI:58210"/>
    </cofactor>
</comment>
<evidence type="ECO:0000313" key="8">
    <source>
        <dbReference type="Proteomes" id="UP000216752"/>
    </source>
</evidence>
<reference evidence="7" key="1">
    <citation type="submission" date="2024-05" db="EMBL/GenBank/DDBJ databases">
        <title>Isolation and characterization of Sporomusa carbonis sp. nov., a carboxydotrophic hydrogenogen in the genus of Sporomusa isolated from a charcoal burning pile.</title>
        <authorList>
            <person name="Boeer T."/>
            <person name="Rosenbaum F."/>
            <person name="Eysell L."/>
            <person name="Mueller V."/>
            <person name="Daniel R."/>
            <person name="Poehlein A."/>
        </authorList>
    </citation>
    <scope>NUCLEOTIDE SEQUENCE [LARGE SCALE GENOMIC DNA]</scope>
    <source>
        <strain evidence="7">DSM 10669</strain>
    </source>
</reference>
<dbReference type="RefSeq" id="WP_094603091.1">
    <property type="nucleotide sequence ID" value="NZ_CP155573.1"/>
</dbReference>
<dbReference type="SUPFAM" id="SSF55469">
    <property type="entry name" value="FMN-dependent nitroreductase-like"/>
    <property type="match status" value="1"/>
</dbReference>